<gene>
    <name evidence="1" type="ORF">PHMEG_00017318</name>
</gene>
<evidence type="ECO:0000313" key="1">
    <source>
        <dbReference type="EMBL" id="OWZ09905.1"/>
    </source>
</evidence>
<proteinExistence type="predicted"/>
<keyword evidence="2" id="KW-1185">Reference proteome</keyword>
<reference evidence="2" key="1">
    <citation type="submission" date="2017-03" db="EMBL/GenBank/DDBJ databases">
        <title>Phytopthora megakarya and P. palmivora, two closely related causual agents of cacao black pod achieved similar genome size and gene model numbers by different mechanisms.</title>
        <authorList>
            <person name="Ali S."/>
            <person name="Shao J."/>
            <person name="Larry D.J."/>
            <person name="Kronmiller B."/>
            <person name="Shen D."/>
            <person name="Strem M.D."/>
            <person name="Melnick R.L."/>
            <person name="Guiltinan M.J."/>
            <person name="Tyler B.M."/>
            <person name="Meinhardt L.W."/>
            <person name="Bailey B.A."/>
        </authorList>
    </citation>
    <scope>NUCLEOTIDE SEQUENCE [LARGE SCALE GENOMIC DNA]</scope>
    <source>
        <strain evidence="2">zdho120</strain>
    </source>
</reference>
<dbReference type="AlphaFoldDB" id="A0A225VX28"/>
<comment type="caution">
    <text evidence="1">The sequence shown here is derived from an EMBL/GenBank/DDBJ whole genome shotgun (WGS) entry which is preliminary data.</text>
</comment>
<protein>
    <submittedName>
        <fullName evidence="1">Uncharacterized protein</fullName>
    </submittedName>
</protein>
<sequence length="329" mass="36952">MEVLETPTLGRRRLTDVHLESIRVTFDTVLNQHGNFPPESKPTSVVKNGCMTHLFNRNKQSAYNQFICRAGLQLTEFVRQLRSETELAKRSNKSLEIPSNGSVGNTPLGAVQNIDFDVKVKARIIHDLSYPPGESVNDNTNLDFNVEVPYGADALTKRTLDVVVVFPELQWVIPGYINGAFRHIPIEVDVVGNFAGTIHELGVLIFHLCCPSGWKNSPSFYWIAGTAITYQYSNSPPEWHLQPAIARIDFDAKSWRDAHATIGPNIGSRLSKAHIAFRRANLDILCPGGCNDKKFTSWFTRGRALGRDWDLSTLTISMLKERRKMQCAE</sequence>
<dbReference type="EMBL" id="NBNE01002624">
    <property type="protein sequence ID" value="OWZ09905.1"/>
    <property type="molecule type" value="Genomic_DNA"/>
</dbReference>
<accession>A0A225VX28</accession>
<dbReference type="OrthoDB" id="125279at2759"/>
<name>A0A225VX28_9STRA</name>
<organism evidence="1 2">
    <name type="scientific">Phytophthora megakarya</name>
    <dbReference type="NCBI Taxonomy" id="4795"/>
    <lineage>
        <taxon>Eukaryota</taxon>
        <taxon>Sar</taxon>
        <taxon>Stramenopiles</taxon>
        <taxon>Oomycota</taxon>
        <taxon>Peronosporomycetes</taxon>
        <taxon>Peronosporales</taxon>
        <taxon>Peronosporaceae</taxon>
        <taxon>Phytophthora</taxon>
    </lineage>
</organism>
<dbReference type="Proteomes" id="UP000198211">
    <property type="component" value="Unassembled WGS sequence"/>
</dbReference>
<evidence type="ECO:0000313" key="2">
    <source>
        <dbReference type="Proteomes" id="UP000198211"/>
    </source>
</evidence>